<name>A0A285J7J2_9GAMM</name>
<dbReference type="Proteomes" id="UP000219353">
    <property type="component" value="Unassembled WGS sequence"/>
</dbReference>
<dbReference type="PANTHER" id="PTHR40036">
    <property type="entry name" value="MACROCIN O-METHYLTRANSFERASE"/>
    <property type="match status" value="1"/>
</dbReference>
<dbReference type="RefSeq" id="WP_141397753.1">
    <property type="nucleotide sequence ID" value="NZ_OBEB01000006.1"/>
</dbReference>
<dbReference type="PANTHER" id="PTHR40036:SF1">
    <property type="entry name" value="MACROCIN O-METHYLTRANSFERASE"/>
    <property type="match status" value="1"/>
</dbReference>
<organism evidence="1 2">
    <name type="scientific">Arsukibacterium tuosuense</name>
    <dbReference type="NCBI Taxonomy" id="1323745"/>
    <lineage>
        <taxon>Bacteria</taxon>
        <taxon>Pseudomonadati</taxon>
        <taxon>Pseudomonadota</taxon>
        <taxon>Gammaproteobacteria</taxon>
        <taxon>Chromatiales</taxon>
        <taxon>Chromatiaceae</taxon>
        <taxon>Arsukibacterium</taxon>
    </lineage>
</organism>
<dbReference type="InterPro" id="IPR008884">
    <property type="entry name" value="TylF_MeTrfase"/>
</dbReference>
<protein>
    <submittedName>
        <fullName evidence="1">Macrocin-O-methyltransferase (TylF)</fullName>
    </submittedName>
</protein>
<sequence length="255" mass="29162">MNNKANTKPVVSTDSSATEADSRKSFYQTFSDCPVPPAEMLNNLGLFMRRQDLSRIMFMDELYKKALPVHGVIMEFGVRWGQNLALFSSFRGMYEPYNYNRKIIGFDTFEGFPSVSEKDGNNDVIKKGAYSVTEGYEHYLDSVLQYHESESPLSHIKKYELVKGDATATLERYLADNPQTIIAMAYFDFDIYEPTKICLELIKDHLTKGSVIGFDELNYHKFPGETLALKEVFGLDKYTIRRSPLSPLTSYIVIE</sequence>
<dbReference type="EMBL" id="OBEB01000006">
    <property type="protein sequence ID" value="SNY56023.1"/>
    <property type="molecule type" value="Genomic_DNA"/>
</dbReference>
<dbReference type="AlphaFoldDB" id="A0A285J7J2"/>
<dbReference type="SUPFAM" id="SSF53335">
    <property type="entry name" value="S-adenosyl-L-methionine-dependent methyltransferases"/>
    <property type="match status" value="1"/>
</dbReference>
<evidence type="ECO:0000313" key="2">
    <source>
        <dbReference type="Proteomes" id="UP000219353"/>
    </source>
</evidence>
<dbReference type="Gene3D" id="3.40.50.150">
    <property type="entry name" value="Vaccinia Virus protein VP39"/>
    <property type="match status" value="1"/>
</dbReference>
<dbReference type="OrthoDB" id="9799872at2"/>
<keyword evidence="2" id="KW-1185">Reference proteome</keyword>
<reference evidence="2" key="1">
    <citation type="submission" date="2017-09" db="EMBL/GenBank/DDBJ databases">
        <authorList>
            <person name="Varghese N."/>
            <person name="Submissions S."/>
        </authorList>
    </citation>
    <scope>NUCLEOTIDE SEQUENCE [LARGE SCALE GENOMIC DNA]</scope>
    <source>
        <strain evidence="2">CGMCC 1.12461</strain>
    </source>
</reference>
<evidence type="ECO:0000313" key="1">
    <source>
        <dbReference type="EMBL" id="SNY56023.1"/>
    </source>
</evidence>
<proteinExistence type="predicted"/>
<keyword evidence="1" id="KW-0489">Methyltransferase</keyword>
<accession>A0A285J7J2</accession>
<dbReference type="InterPro" id="IPR029063">
    <property type="entry name" value="SAM-dependent_MTases_sf"/>
</dbReference>
<dbReference type="GO" id="GO:0032259">
    <property type="term" value="P:methylation"/>
    <property type="evidence" value="ECO:0007669"/>
    <property type="project" value="UniProtKB-KW"/>
</dbReference>
<gene>
    <name evidence="1" type="ORF">SAMN06297280_3042</name>
</gene>
<keyword evidence="1" id="KW-0808">Transferase</keyword>
<dbReference type="GO" id="GO:0008168">
    <property type="term" value="F:methyltransferase activity"/>
    <property type="evidence" value="ECO:0007669"/>
    <property type="project" value="UniProtKB-KW"/>
</dbReference>